<dbReference type="EnsemblMetazoa" id="XM_014394488.2">
    <property type="protein sequence ID" value="XP_014249974.1"/>
    <property type="gene ID" value="LOC106666935"/>
</dbReference>
<sequence length="874" mass="99421">MNTESSIEVAVRVRPPFQINQVPEDVCVCPVPHTKQIIIGNQACYTADYVLPVNCSQAHLYDICVAPKINTLLEGLDVCIVTFGKCKSGKTYSLVGNLNYFNESGIIPRAAKHVFNSLEWLEQYKGLMYRVFLNFFEVINGEIKDMFEFAIKSELQLPAHLKTAVGSEGIEGVQCLNVKQVFNCIKDGLTKQQRLQEEHNYNSSQINKFFIFTVYQQWSQDGVSHSKLSRATFIDLGSTSSAPFLRSNNQLIYSNNNKNVGLRMVSNCLSILAESYCVIPGSSTSTILATLLKDAITFSFQTLLLCCLSPASVDHCETLNYLSVIDQLRLLFKYQHEEQIRQQMNSLVSQDLPYDSNENDGVKGGDTFGLEFAATQWQQLVANAEGLFQKLVQSGLSEDSRTKIEQWLCLKQEYEECLNNDSSYALVEKKVRSLERIDEVTESESKLSSGKSTSPSESDNESSDDFEDLQKDETGDECSASKPDPKNRFVEKMEHQLSRFRIATDSIVNKYLGHGMVEKAGIEHSAISESYSVNLHNRRRRSVLAGEIFIPQPSCSKDTPGKNSQPKEREFRPIHADCKESVSSLPEKLVKKQPKQQNITAFSSPEIEKTVRTLENEREESFRHEIINLRDTRDILVEQRRSLDSKLNKEKMFTVDEERKFLEVDEAIEAIDATIEHKNELLCGHQGIEYNSITKEKGEMMLVDRLMKLSESEMRCLLYKYFKKAVDLRESGRKMEQLLADQEYQIETQAWKIQALCNALQQSRIESERRLIMVHREHEEKLHLMYRHYGQNSSGPNSSTSSMSKCGDTNMENSEPSLLELPGFTSSKHSQNALSIPQQNLKKLQGASTHTTKVTRKKNKLIIQQQKSKKNSKM</sequence>
<evidence type="ECO:0000256" key="4">
    <source>
        <dbReference type="ARBA" id="ARBA00023212"/>
    </source>
</evidence>
<keyword evidence="2 5" id="KW-0547">Nucleotide-binding</keyword>
<evidence type="ECO:0000256" key="1">
    <source>
        <dbReference type="ARBA" id="ARBA00004245"/>
    </source>
</evidence>
<dbReference type="Gene3D" id="3.40.850.10">
    <property type="entry name" value="Kinesin motor domain"/>
    <property type="match status" value="1"/>
</dbReference>
<dbReference type="GeneID" id="106666935"/>
<dbReference type="GO" id="GO:0005524">
    <property type="term" value="F:ATP binding"/>
    <property type="evidence" value="ECO:0007669"/>
    <property type="project" value="UniProtKB-UniRule"/>
</dbReference>
<dbReference type="GO" id="GO:0007018">
    <property type="term" value="P:microtubule-based movement"/>
    <property type="evidence" value="ECO:0007669"/>
    <property type="project" value="InterPro"/>
</dbReference>
<evidence type="ECO:0000259" key="7">
    <source>
        <dbReference type="PROSITE" id="PS50067"/>
    </source>
</evidence>
<dbReference type="OMA" id="HVSMQLE"/>
<evidence type="ECO:0000256" key="5">
    <source>
        <dbReference type="PROSITE-ProRule" id="PRU00283"/>
    </source>
</evidence>
<dbReference type="GO" id="GO:0051231">
    <property type="term" value="P:spindle elongation"/>
    <property type="evidence" value="ECO:0007669"/>
    <property type="project" value="TreeGrafter"/>
</dbReference>
<keyword evidence="5" id="KW-0505">Motor protein</keyword>
<dbReference type="PANTHER" id="PTHR47969:SF29">
    <property type="entry name" value="KINESIN-LIKE PROTEIN"/>
    <property type="match status" value="1"/>
</dbReference>
<feature type="domain" description="Kinesin motor" evidence="7">
    <location>
        <begin position="6"/>
        <end position="331"/>
    </location>
</feature>
<dbReference type="RefSeq" id="XP_014249974.1">
    <property type="nucleotide sequence ID" value="XM_014394488.2"/>
</dbReference>
<reference evidence="8" key="1">
    <citation type="submission" date="2022-01" db="UniProtKB">
        <authorList>
            <consortium name="EnsemblMetazoa"/>
        </authorList>
    </citation>
    <scope>IDENTIFICATION</scope>
</reference>
<dbReference type="SMART" id="SM00129">
    <property type="entry name" value="KISc"/>
    <property type="match status" value="1"/>
</dbReference>
<evidence type="ECO:0000256" key="6">
    <source>
        <dbReference type="SAM" id="MobiDB-lite"/>
    </source>
</evidence>
<feature type="compositionally biased region" description="Polar residues" evidence="6">
    <location>
        <begin position="824"/>
        <end position="852"/>
    </location>
</feature>
<organism evidence="8 9">
    <name type="scientific">Cimex lectularius</name>
    <name type="common">Bed bug</name>
    <name type="synonym">Acanthia lectularia</name>
    <dbReference type="NCBI Taxonomy" id="79782"/>
    <lineage>
        <taxon>Eukaryota</taxon>
        <taxon>Metazoa</taxon>
        <taxon>Ecdysozoa</taxon>
        <taxon>Arthropoda</taxon>
        <taxon>Hexapoda</taxon>
        <taxon>Insecta</taxon>
        <taxon>Pterygota</taxon>
        <taxon>Neoptera</taxon>
        <taxon>Paraneoptera</taxon>
        <taxon>Hemiptera</taxon>
        <taxon>Heteroptera</taxon>
        <taxon>Panheteroptera</taxon>
        <taxon>Cimicomorpha</taxon>
        <taxon>Cimicidae</taxon>
        <taxon>Cimex</taxon>
    </lineage>
</organism>
<feature type="region of interest" description="Disordered" evidence="6">
    <location>
        <begin position="789"/>
        <end position="874"/>
    </location>
</feature>
<protein>
    <recommendedName>
        <fullName evidence="7">Kinesin motor domain-containing protein</fullName>
    </recommendedName>
</protein>
<dbReference type="InterPro" id="IPR001752">
    <property type="entry name" value="Kinesin_motor_dom"/>
</dbReference>
<dbReference type="KEGG" id="clec:106666935"/>
<dbReference type="SUPFAM" id="SSF52540">
    <property type="entry name" value="P-loop containing nucleoside triphosphate hydrolases"/>
    <property type="match status" value="1"/>
</dbReference>
<dbReference type="Proteomes" id="UP000494040">
    <property type="component" value="Unassembled WGS sequence"/>
</dbReference>
<feature type="compositionally biased region" description="Low complexity" evidence="6">
    <location>
        <begin position="793"/>
        <end position="804"/>
    </location>
</feature>
<proteinExistence type="inferred from homology"/>
<keyword evidence="4" id="KW-0963">Cytoplasm</keyword>
<comment type="similarity">
    <text evidence="5">Belongs to the TRAFAC class myosin-kinesin ATPase superfamily. Kinesin family.</text>
</comment>
<dbReference type="InterPro" id="IPR036961">
    <property type="entry name" value="Kinesin_motor_dom_sf"/>
</dbReference>
<dbReference type="GO" id="GO:0005875">
    <property type="term" value="C:microtubule associated complex"/>
    <property type="evidence" value="ECO:0007669"/>
    <property type="project" value="TreeGrafter"/>
</dbReference>
<dbReference type="PROSITE" id="PS50067">
    <property type="entry name" value="KINESIN_MOTOR_2"/>
    <property type="match status" value="1"/>
</dbReference>
<feature type="compositionally biased region" description="Acidic residues" evidence="6">
    <location>
        <begin position="458"/>
        <end position="467"/>
    </location>
</feature>
<dbReference type="AlphaFoldDB" id="A0A8I6RRY4"/>
<dbReference type="Pfam" id="PF00225">
    <property type="entry name" value="Kinesin"/>
    <property type="match status" value="1"/>
</dbReference>
<evidence type="ECO:0000256" key="3">
    <source>
        <dbReference type="ARBA" id="ARBA00022840"/>
    </source>
</evidence>
<evidence type="ECO:0000313" key="9">
    <source>
        <dbReference type="Proteomes" id="UP000494040"/>
    </source>
</evidence>
<dbReference type="InterPro" id="IPR027640">
    <property type="entry name" value="Kinesin-like_fam"/>
</dbReference>
<keyword evidence="9" id="KW-1185">Reference proteome</keyword>
<keyword evidence="3 5" id="KW-0067">ATP-binding</keyword>
<evidence type="ECO:0000256" key="2">
    <source>
        <dbReference type="ARBA" id="ARBA00022741"/>
    </source>
</evidence>
<name>A0A8I6RRY4_CIMLE</name>
<keyword evidence="4" id="KW-0206">Cytoskeleton</keyword>
<dbReference type="GO" id="GO:0007052">
    <property type="term" value="P:mitotic spindle organization"/>
    <property type="evidence" value="ECO:0007669"/>
    <property type="project" value="TreeGrafter"/>
</dbReference>
<feature type="region of interest" description="Disordered" evidence="6">
    <location>
        <begin position="438"/>
        <end position="488"/>
    </location>
</feature>
<comment type="subcellular location">
    <subcellularLocation>
        <location evidence="1">Cytoplasm</location>
        <location evidence="1">Cytoskeleton</location>
    </subcellularLocation>
</comment>
<dbReference type="GO" id="GO:0008017">
    <property type="term" value="F:microtubule binding"/>
    <property type="evidence" value="ECO:0007669"/>
    <property type="project" value="InterPro"/>
</dbReference>
<dbReference type="GO" id="GO:0003777">
    <property type="term" value="F:microtubule motor activity"/>
    <property type="evidence" value="ECO:0007669"/>
    <property type="project" value="InterPro"/>
</dbReference>
<dbReference type="InterPro" id="IPR027417">
    <property type="entry name" value="P-loop_NTPase"/>
</dbReference>
<feature type="binding site" evidence="5">
    <location>
        <begin position="84"/>
        <end position="91"/>
    </location>
    <ligand>
        <name>ATP</name>
        <dbReference type="ChEBI" id="CHEBI:30616"/>
    </ligand>
</feature>
<accession>A0A8I6RRY4</accession>
<dbReference type="OrthoDB" id="540783at2759"/>
<evidence type="ECO:0000313" key="8">
    <source>
        <dbReference type="EnsemblMetazoa" id="XP_014249974.1"/>
    </source>
</evidence>
<feature type="compositionally biased region" description="Low complexity" evidence="6">
    <location>
        <begin position="446"/>
        <end position="457"/>
    </location>
</feature>
<dbReference type="PANTHER" id="PTHR47969">
    <property type="entry name" value="CHROMOSOME-ASSOCIATED KINESIN KIF4A-RELATED"/>
    <property type="match status" value="1"/>
</dbReference>